<dbReference type="GO" id="GO:0046872">
    <property type="term" value="F:metal ion binding"/>
    <property type="evidence" value="ECO:0007669"/>
    <property type="project" value="UniProtKB-KW"/>
</dbReference>
<dbReference type="OrthoDB" id="9759796at2"/>
<dbReference type="Pfam" id="PF01804">
    <property type="entry name" value="Penicil_amidase"/>
    <property type="match status" value="1"/>
</dbReference>
<evidence type="ECO:0000256" key="5">
    <source>
        <dbReference type="PIRSR" id="PIRSR001227-2"/>
    </source>
</evidence>
<reference evidence="6 7" key="1">
    <citation type="submission" date="2013-08" db="EMBL/GenBank/DDBJ databases">
        <title>Genome sequencing of Cellulomonas carbonis T26.</title>
        <authorList>
            <person name="Chen F."/>
            <person name="Li Y."/>
            <person name="Wang G."/>
        </authorList>
    </citation>
    <scope>NUCLEOTIDE SEQUENCE [LARGE SCALE GENOMIC DNA]</scope>
    <source>
        <strain evidence="6 7">T26</strain>
    </source>
</reference>
<evidence type="ECO:0000256" key="4">
    <source>
        <dbReference type="PIRSR" id="PIRSR001227-1"/>
    </source>
</evidence>
<organism evidence="6 7">
    <name type="scientific">Cellulomonas carbonis T26</name>
    <dbReference type="NCBI Taxonomy" id="947969"/>
    <lineage>
        <taxon>Bacteria</taxon>
        <taxon>Bacillati</taxon>
        <taxon>Actinomycetota</taxon>
        <taxon>Actinomycetes</taxon>
        <taxon>Micrococcales</taxon>
        <taxon>Cellulomonadaceae</taxon>
        <taxon>Cellulomonas</taxon>
    </lineage>
</organism>
<keyword evidence="3" id="KW-0865">Zymogen</keyword>
<reference evidence="6 7" key="2">
    <citation type="journal article" date="2015" name="Stand. Genomic Sci.">
        <title>Draft genome sequence of Cellulomonas carbonis T26(T) and comparative analysis of six Cellulomonas genomes.</title>
        <authorList>
            <person name="Zhuang W."/>
            <person name="Zhang S."/>
            <person name="Xia X."/>
            <person name="Wang G."/>
        </authorList>
    </citation>
    <scope>NUCLEOTIDE SEQUENCE [LARGE SCALE GENOMIC DNA]</scope>
    <source>
        <strain evidence="6 7">T26</strain>
    </source>
</reference>
<name>A0A0A0BLK7_9CELL</name>
<comment type="cofactor">
    <cofactor evidence="5">
        <name>Ca(2+)</name>
        <dbReference type="ChEBI" id="CHEBI:29108"/>
    </cofactor>
    <text evidence="5">Binds 1 Ca(2+) ion per dimer.</text>
</comment>
<dbReference type="SUPFAM" id="SSF56235">
    <property type="entry name" value="N-terminal nucleophile aminohydrolases (Ntn hydrolases)"/>
    <property type="match status" value="1"/>
</dbReference>
<evidence type="ECO:0000313" key="6">
    <source>
        <dbReference type="EMBL" id="KGM08841.1"/>
    </source>
</evidence>
<dbReference type="InterPro" id="IPR014395">
    <property type="entry name" value="Pen/GL7ACA/AHL_acylase"/>
</dbReference>
<keyword evidence="2" id="KW-0378">Hydrolase</keyword>
<dbReference type="InterPro" id="IPR029055">
    <property type="entry name" value="Ntn_hydrolases_N"/>
</dbReference>
<dbReference type="GO" id="GO:0017000">
    <property type="term" value="P:antibiotic biosynthetic process"/>
    <property type="evidence" value="ECO:0007669"/>
    <property type="project" value="InterPro"/>
</dbReference>
<dbReference type="Gene3D" id="1.10.1400.10">
    <property type="match status" value="1"/>
</dbReference>
<sequence length="868" mass="93355">MHRRRPLRSALVGVAAVLVVLLVAAVALVGTVVRRPLPDHGGTATLDGLEGEVTVLRDARGVPQLYADTAEDLFRAQGYVHAQDRFFEMDLRRHTTAGRLAELVGGDEAAIEADAVIRTFGWRDVAEQEWELLDPQARAWLQAYADGVNAYVHGRAVESLGVEYTLLGLRVDVPAPEPWDPVDSLAWLKAMAWDLRGNYDEELGRAVVHATVRDVARVEELFPRFPDRERAPILGGVPEPASAAVAPALPGTGPDDASGAGAAHLLGEDLEDALERTRVALEAVPHLLGEGEGIGSNSWVVSGEHTASGLPVLANDPHLSISAPGIFTQVGLHCRSVGPECPFDVAGYSFAGFPGVVIGHNADLAWGLTNLGADVTDFFLERTDAEEGTYERDGEQLPLRVRTEVIEVNGGEPVEIEVRSTEHGPIVSDVLDVGGVRSTPTAQGARRSTTEVSLAWTALEPGRTAEAVFALNTAATPEDVAAAAALFEVPSQNIVFATTDGRIGYQAPGRIPLRARVPESPVPTDGTWPRPGWDSRYDWQGWVPAAEMPAVVDPAEGFLVAANQAVTPAGAGPFLAHDWDMGYRSQRIRTLLQEAIAAGEPIDVAATQRMQTDDWSPYAEALVPSLLAAPVGDDFTREGVELLAEWEYDQEPDSPAAAYFAAVWATLLELTFWDDLPESQWPSGDSRWLAVVEGLLEAPSSPWWDDRRTVNVVESRDEILARSLETARLELTVELGKDADDWSWGRLHTAAPEHLIGGESAPALVRRLVNPAPLGVPGGSSIVNATGWDAASGSFAVTTGPAMRMVVDLGDLDASTWVNQTGSSAHPGSVHYTDQFRAWAEGEYFPWPFTRAAVEEAATRELTLRPLS</sequence>
<dbReference type="RefSeq" id="WP_043609929.1">
    <property type="nucleotide sequence ID" value="NZ_AXCY01000150.1"/>
</dbReference>
<feature type="active site" description="Nucleophile" evidence="4">
    <location>
        <position position="296"/>
    </location>
</feature>
<keyword evidence="5" id="KW-0479">Metal-binding</keyword>
<keyword evidence="5" id="KW-0106">Calcium</keyword>
<dbReference type="InterPro" id="IPR002692">
    <property type="entry name" value="S45"/>
</dbReference>
<evidence type="ECO:0000256" key="3">
    <source>
        <dbReference type="ARBA" id="ARBA00023145"/>
    </source>
</evidence>
<dbReference type="InterPro" id="IPR043147">
    <property type="entry name" value="Penicillin_amidase_A-knob"/>
</dbReference>
<evidence type="ECO:0000256" key="1">
    <source>
        <dbReference type="ARBA" id="ARBA00006586"/>
    </source>
</evidence>
<dbReference type="Gene3D" id="2.30.120.10">
    <property type="match status" value="1"/>
</dbReference>
<feature type="binding site" evidence="5">
    <location>
        <position position="374"/>
    </location>
    <ligand>
        <name>Ca(2+)</name>
        <dbReference type="ChEBI" id="CHEBI:29108"/>
    </ligand>
</feature>
<dbReference type="Gene3D" id="1.10.439.10">
    <property type="entry name" value="Penicillin Amidohydrolase, domain 1"/>
    <property type="match status" value="1"/>
</dbReference>
<dbReference type="EMBL" id="AXCY01000150">
    <property type="protein sequence ID" value="KGM08841.1"/>
    <property type="molecule type" value="Genomic_DNA"/>
</dbReference>
<keyword evidence="7" id="KW-1185">Reference proteome</keyword>
<dbReference type="Proteomes" id="UP000029839">
    <property type="component" value="Unassembled WGS sequence"/>
</dbReference>
<proteinExistence type="inferred from homology"/>
<dbReference type="PANTHER" id="PTHR34218:SF4">
    <property type="entry name" value="ACYL-HOMOSERINE LACTONE ACYLASE QUIP"/>
    <property type="match status" value="1"/>
</dbReference>
<feature type="binding site" evidence="5">
    <location>
        <position position="202"/>
    </location>
    <ligand>
        <name>Ca(2+)</name>
        <dbReference type="ChEBI" id="CHEBI:29108"/>
    </ligand>
</feature>
<dbReference type="PANTHER" id="PTHR34218">
    <property type="entry name" value="PEPTIDASE S45 PENICILLIN AMIDASE"/>
    <property type="match status" value="1"/>
</dbReference>
<comment type="similarity">
    <text evidence="1">Belongs to the peptidase S45 family.</text>
</comment>
<dbReference type="PIRSF" id="PIRSF001227">
    <property type="entry name" value="Pen_acylase"/>
    <property type="match status" value="1"/>
</dbReference>
<protein>
    <submittedName>
        <fullName evidence="6">Penicillin amidase</fullName>
    </submittedName>
</protein>
<accession>A0A0A0BLK7</accession>
<dbReference type="InterPro" id="IPR023343">
    <property type="entry name" value="Penicillin_amidase_dom1"/>
</dbReference>
<feature type="binding site" evidence="5">
    <location>
        <position position="377"/>
    </location>
    <ligand>
        <name>Ca(2+)</name>
        <dbReference type="ChEBI" id="CHEBI:29108"/>
    </ligand>
</feature>
<dbReference type="AlphaFoldDB" id="A0A0A0BLK7"/>
<dbReference type="InterPro" id="IPR043146">
    <property type="entry name" value="Penicillin_amidase_N_B-knob"/>
</dbReference>
<evidence type="ECO:0000313" key="7">
    <source>
        <dbReference type="Proteomes" id="UP000029839"/>
    </source>
</evidence>
<dbReference type="Gene3D" id="3.60.20.10">
    <property type="entry name" value="Glutamine Phosphoribosylpyrophosphate, subunit 1, domain 1"/>
    <property type="match status" value="1"/>
</dbReference>
<comment type="caution">
    <text evidence="6">The sequence shown here is derived from an EMBL/GenBank/DDBJ whole genome shotgun (WGS) entry which is preliminary data.</text>
</comment>
<evidence type="ECO:0000256" key="2">
    <source>
        <dbReference type="ARBA" id="ARBA00022801"/>
    </source>
</evidence>
<dbReference type="MEROPS" id="S45.003"/>
<dbReference type="GO" id="GO:0016811">
    <property type="term" value="F:hydrolase activity, acting on carbon-nitrogen (but not peptide) bonds, in linear amides"/>
    <property type="evidence" value="ECO:0007669"/>
    <property type="project" value="InterPro"/>
</dbReference>
<dbReference type="CDD" id="cd03747">
    <property type="entry name" value="Ntn_PGA_like"/>
    <property type="match status" value="1"/>
</dbReference>
<gene>
    <name evidence="6" type="ORF">N868_05945</name>
</gene>